<keyword evidence="2" id="KW-1185">Reference proteome</keyword>
<dbReference type="AlphaFoldDB" id="A0A0C2IZE0"/>
<dbReference type="EMBL" id="JWZT01005098">
    <property type="protein sequence ID" value="KII62152.1"/>
    <property type="molecule type" value="Genomic_DNA"/>
</dbReference>
<protein>
    <submittedName>
        <fullName evidence="1">Uncharacterized protein</fullName>
    </submittedName>
</protein>
<reference evidence="1 2" key="1">
    <citation type="journal article" date="2014" name="Genome Biol. Evol.">
        <title>The genome of the myxosporean Thelohanellus kitauei shows adaptations to nutrient acquisition within its fish host.</title>
        <authorList>
            <person name="Yang Y."/>
            <person name="Xiong J."/>
            <person name="Zhou Z."/>
            <person name="Huo F."/>
            <person name="Miao W."/>
            <person name="Ran C."/>
            <person name="Liu Y."/>
            <person name="Zhang J."/>
            <person name="Feng J."/>
            <person name="Wang M."/>
            <person name="Wang M."/>
            <person name="Wang L."/>
            <person name="Yao B."/>
        </authorList>
    </citation>
    <scope>NUCLEOTIDE SEQUENCE [LARGE SCALE GENOMIC DNA]</scope>
    <source>
        <strain evidence="1">Wuqing</strain>
    </source>
</reference>
<dbReference type="Proteomes" id="UP000031668">
    <property type="component" value="Unassembled WGS sequence"/>
</dbReference>
<organism evidence="1 2">
    <name type="scientific">Thelohanellus kitauei</name>
    <name type="common">Myxosporean</name>
    <dbReference type="NCBI Taxonomy" id="669202"/>
    <lineage>
        <taxon>Eukaryota</taxon>
        <taxon>Metazoa</taxon>
        <taxon>Cnidaria</taxon>
        <taxon>Myxozoa</taxon>
        <taxon>Myxosporea</taxon>
        <taxon>Bivalvulida</taxon>
        <taxon>Platysporina</taxon>
        <taxon>Myxobolidae</taxon>
        <taxon>Thelohanellus</taxon>
    </lineage>
</organism>
<sequence length="211" mass="24442">MACCTKDQLYASFEIEGTRGFLNLNALYKHFEYFLRTIDARHFYQENEMQLLFRGPLWCRDFEGSLAASIKSAWKHADAGSDLFKADAERREKNSHLRILSLNKRSPFLKILKSSLIKRNFPPFKSSIISTLHHLSQHCPKNGSTNMFGPLTKISSGSNLFNCQKEMAHTRLYNVYTKFVFLRPRIALHRLSWEVETTNEAVMTPNMSLKT</sequence>
<gene>
    <name evidence="1" type="ORF">RF11_07070</name>
</gene>
<accession>A0A0C2IZE0</accession>
<comment type="caution">
    <text evidence="1">The sequence shown here is derived from an EMBL/GenBank/DDBJ whole genome shotgun (WGS) entry which is preliminary data.</text>
</comment>
<evidence type="ECO:0000313" key="1">
    <source>
        <dbReference type="EMBL" id="KII62152.1"/>
    </source>
</evidence>
<proteinExistence type="predicted"/>
<evidence type="ECO:0000313" key="2">
    <source>
        <dbReference type="Proteomes" id="UP000031668"/>
    </source>
</evidence>
<name>A0A0C2IZE0_THEKT</name>